<comment type="caution">
    <text evidence="2">The sequence shown here is derived from an EMBL/GenBank/DDBJ whole genome shotgun (WGS) entry which is preliminary data.</text>
</comment>
<dbReference type="RefSeq" id="WP_167181124.1">
    <property type="nucleotide sequence ID" value="NZ_JAAONZ010000001.1"/>
</dbReference>
<gene>
    <name evidence="2" type="ORF">G8770_01735</name>
</gene>
<dbReference type="Pfam" id="PF06992">
    <property type="entry name" value="Phage_lambda_P"/>
    <property type="match status" value="1"/>
</dbReference>
<evidence type="ECO:0000313" key="2">
    <source>
        <dbReference type="EMBL" id="NHO64266.1"/>
    </source>
</evidence>
<dbReference type="Proteomes" id="UP000787472">
    <property type="component" value="Unassembled WGS sequence"/>
</dbReference>
<name>A0A9E5MG62_9GAMM</name>
<feature type="compositionally biased region" description="Polar residues" evidence="1">
    <location>
        <begin position="1"/>
        <end position="32"/>
    </location>
</feature>
<dbReference type="AlphaFoldDB" id="A0A9E5MG62"/>
<protein>
    <recommendedName>
        <fullName evidence="4">Replicative helicase inhibitor G39P N-terminal domain-containing protein</fullName>
    </recommendedName>
</protein>
<organism evidence="2 3">
    <name type="scientific">Pseudomaricurvus hydrocarbonicus</name>
    <dbReference type="NCBI Taxonomy" id="1470433"/>
    <lineage>
        <taxon>Bacteria</taxon>
        <taxon>Pseudomonadati</taxon>
        <taxon>Pseudomonadota</taxon>
        <taxon>Gammaproteobacteria</taxon>
        <taxon>Cellvibrionales</taxon>
        <taxon>Cellvibrionaceae</taxon>
        <taxon>Pseudomaricurvus</taxon>
    </lineage>
</organism>
<evidence type="ECO:0000256" key="1">
    <source>
        <dbReference type="SAM" id="MobiDB-lite"/>
    </source>
</evidence>
<evidence type="ECO:0008006" key="4">
    <source>
        <dbReference type="Google" id="ProtNLM"/>
    </source>
</evidence>
<dbReference type="EMBL" id="JAAONZ010000001">
    <property type="protein sequence ID" value="NHO64266.1"/>
    <property type="molecule type" value="Genomic_DNA"/>
</dbReference>
<sequence length="233" mass="26267">MKDSKQLLTQVEQEIARSQKTSTTAAGLSDSATPAESSSRPRDRAPSSQLIDAINQVFALFRINYHNQYHSAFGDVTTLNQAKRLWVETLQRFTPETILRAAKKAIEESEYLPTLHKMIGFCQGSPELHGLPSVHSAFIEACQAPSPKAEFSWSHPAVYYAGRNSDWYFLSNNTEKVAFPIFRDHYLSMCERVVRGETLPPPEIKRLPEKSETPLSKDENLARLAALREKMGL</sequence>
<evidence type="ECO:0000313" key="3">
    <source>
        <dbReference type="Proteomes" id="UP000787472"/>
    </source>
</evidence>
<dbReference type="InterPro" id="IPR009731">
    <property type="entry name" value="P-like"/>
</dbReference>
<reference evidence="2" key="1">
    <citation type="submission" date="2020-03" db="EMBL/GenBank/DDBJ databases">
        <authorList>
            <person name="Guo F."/>
        </authorList>
    </citation>
    <scope>NUCLEOTIDE SEQUENCE</scope>
    <source>
        <strain evidence="2">JCM 30134</strain>
    </source>
</reference>
<dbReference type="GO" id="GO:0006270">
    <property type="term" value="P:DNA replication initiation"/>
    <property type="evidence" value="ECO:0007669"/>
    <property type="project" value="InterPro"/>
</dbReference>
<proteinExistence type="predicted"/>
<keyword evidence="3" id="KW-1185">Reference proteome</keyword>
<accession>A0A9E5MG62</accession>
<feature type="region of interest" description="Disordered" evidence="1">
    <location>
        <begin position="1"/>
        <end position="47"/>
    </location>
</feature>